<accession>A0A367LP84</accession>
<dbReference type="SUPFAM" id="SSF53335">
    <property type="entry name" value="S-adenosyl-L-methionine-dependent methyltransferases"/>
    <property type="match status" value="1"/>
</dbReference>
<sequence>MDTNTAEDETGAETRSLTDSVRQHVLDGTGTSATTPTTRARTHSPTTRRSSTVGFSSRPAMSGLTNSRFHGMDLSPPIQPDWVPENVEFFVDDFEDDRGWGYAANSFDYIHVRHTTHSIKNRLLGWRGGLFVMGLVGHGGADGDVSR</sequence>
<dbReference type="Proteomes" id="UP000253664">
    <property type="component" value="Unassembled WGS sequence"/>
</dbReference>
<evidence type="ECO:0000313" key="2">
    <source>
        <dbReference type="EMBL" id="RCI16246.1"/>
    </source>
</evidence>
<dbReference type="STRING" id="1330021.A0A367LP84"/>
<evidence type="ECO:0000256" key="1">
    <source>
        <dbReference type="SAM" id="MobiDB-lite"/>
    </source>
</evidence>
<dbReference type="AlphaFoldDB" id="A0A367LP84"/>
<gene>
    <name evidence="2" type="ORF">L249_2586</name>
</gene>
<dbReference type="Gene3D" id="3.40.50.150">
    <property type="entry name" value="Vaccinia Virus protein VP39"/>
    <property type="match status" value="1"/>
</dbReference>
<dbReference type="OrthoDB" id="2013972at2759"/>
<reference evidence="2 3" key="1">
    <citation type="journal article" date="2015" name="BMC Genomics">
        <title>Insights from the genome of Ophiocordyceps polyrhachis-furcata to pathogenicity and host specificity in insect fungi.</title>
        <authorList>
            <person name="Wichadakul D."/>
            <person name="Kobmoo N."/>
            <person name="Ingsriswang S."/>
            <person name="Tangphatsornruang S."/>
            <person name="Chantasingh D."/>
            <person name="Luangsa-ard J.J."/>
            <person name="Eurwilaichitr L."/>
        </authorList>
    </citation>
    <scope>NUCLEOTIDE SEQUENCE [LARGE SCALE GENOMIC DNA]</scope>
    <source>
        <strain evidence="2 3">BCC 54312</strain>
    </source>
</reference>
<comment type="caution">
    <text evidence="2">The sequence shown here is derived from an EMBL/GenBank/DDBJ whole genome shotgun (WGS) entry which is preliminary data.</text>
</comment>
<organism evidence="2 3">
    <name type="scientific">Ophiocordyceps polyrhachis-furcata BCC 54312</name>
    <dbReference type="NCBI Taxonomy" id="1330021"/>
    <lineage>
        <taxon>Eukaryota</taxon>
        <taxon>Fungi</taxon>
        <taxon>Dikarya</taxon>
        <taxon>Ascomycota</taxon>
        <taxon>Pezizomycotina</taxon>
        <taxon>Sordariomycetes</taxon>
        <taxon>Hypocreomycetidae</taxon>
        <taxon>Hypocreales</taxon>
        <taxon>Ophiocordycipitaceae</taxon>
        <taxon>Ophiocordyceps</taxon>
    </lineage>
</organism>
<dbReference type="EMBL" id="LKCN02000001">
    <property type="protein sequence ID" value="RCI16246.1"/>
    <property type="molecule type" value="Genomic_DNA"/>
</dbReference>
<dbReference type="InterPro" id="IPR029063">
    <property type="entry name" value="SAM-dependent_MTases_sf"/>
</dbReference>
<feature type="compositionally biased region" description="Acidic residues" evidence="1">
    <location>
        <begin position="1"/>
        <end position="11"/>
    </location>
</feature>
<name>A0A367LP84_9HYPO</name>
<proteinExistence type="predicted"/>
<feature type="region of interest" description="Disordered" evidence="1">
    <location>
        <begin position="1"/>
        <end position="77"/>
    </location>
</feature>
<feature type="compositionally biased region" description="Low complexity" evidence="1">
    <location>
        <begin position="28"/>
        <end position="52"/>
    </location>
</feature>
<evidence type="ECO:0000313" key="3">
    <source>
        <dbReference type="Proteomes" id="UP000253664"/>
    </source>
</evidence>
<protein>
    <submittedName>
        <fullName evidence="2">Uncharacterized protein</fullName>
    </submittedName>
</protein>
<keyword evidence="3" id="KW-1185">Reference proteome</keyword>